<name>A0A9D1SP17_9FIRM</name>
<dbReference type="EMBL" id="DVNM01000041">
    <property type="protein sequence ID" value="HIU69709.1"/>
    <property type="molecule type" value="Genomic_DNA"/>
</dbReference>
<dbReference type="Proteomes" id="UP000824125">
    <property type="component" value="Unassembled WGS sequence"/>
</dbReference>
<evidence type="ECO:0000313" key="1">
    <source>
        <dbReference type="EMBL" id="HIU69709.1"/>
    </source>
</evidence>
<comment type="caution">
    <text evidence="1">The sequence shown here is derived from an EMBL/GenBank/DDBJ whole genome shotgun (WGS) entry which is preliminary data.</text>
</comment>
<organism evidence="1 2">
    <name type="scientific">Candidatus Scybalenecus merdavium</name>
    <dbReference type="NCBI Taxonomy" id="2840939"/>
    <lineage>
        <taxon>Bacteria</taxon>
        <taxon>Bacillati</taxon>
        <taxon>Bacillota</taxon>
        <taxon>Clostridia</taxon>
        <taxon>Eubacteriales</taxon>
        <taxon>Oscillospiraceae</taxon>
        <taxon>Oscillospiraceae incertae sedis</taxon>
        <taxon>Candidatus Scybalenecus</taxon>
    </lineage>
</organism>
<evidence type="ECO:0000313" key="2">
    <source>
        <dbReference type="Proteomes" id="UP000824125"/>
    </source>
</evidence>
<protein>
    <recommendedName>
        <fullName evidence="3">SAP domain-containing protein</fullName>
    </recommendedName>
</protein>
<evidence type="ECO:0008006" key="3">
    <source>
        <dbReference type="Google" id="ProtNLM"/>
    </source>
</evidence>
<dbReference type="AlphaFoldDB" id="A0A9D1SP17"/>
<accession>A0A9D1SP17</accession>
<sequence length="202" mass="24093">MINRPDFYMLHSYEEFAKYYWYRKELAQICKTLHLEHTGTKQALNENIKAYFNGMPVKNKKLSVPRRDKKLLSLHDSLLECGFSFNAKFRAFFAEQTGKKNFKFTADMATTWRKVKQDGDKNFTLQDLLDVYYNKSNYAKYDDCCCQWNRFVKDFCADKNNERIHNKLKAASILWHIVKNSDQPKVYTQHLAEKHKHLIINL</sequence>
<dbReference type="Pfam" id="PF18953">
    <property type="entry name" value="SAP_new25"/>
    <property type="match status" value="1"/>
</dbReference>
<proteinExistence type="predicted"/>
<reference evidence="1" key="1">
    <citation type="submission" date="2020-10" db="EMBL/GenBank/DDBJ databases">
        <authorList>
            <person name="Gilroy R."/>
        </authorList>
    </citation>
    <scope>NUCLEOTIDE SEQUENCE</scope>
    <source>
        <strain evidence="1">CHK176-6737</strain>
    </source>
</reference>
<reference evidence="1" key="2">
    <citation type="journal article" date="2021" name="PeerJ">
        <title>Extensive microbial diversity within the chicken gut microbiome revealed by metagenomics and culture.</title>
        <authorList>
            <person name="Gilroy R."/>
            <person name="Ravi A."/>
            <person name="Getino M."/>
            <person name="Pursley I."/>
            <person name="Horton D.L."/>
            <person name="Alikhan N.F."/>
            <person name="Baker D."/>
            <person name="Gharbi K."/>
            <person name="Hall N."/>
            <person name="Watson M."/>
            <person name="Adriaenssens E.M."/>
            <person name="Foster-Nyarko E."/>
            <person name="Jarju S."/>
            <person name="Secka A."/>
            <person name="Antonio M."/>
            <person name="Oren A."/>
            <person name="Chaudhuri R.R."/>
            <person name="La Ragione R."/>
            <person name="Hildebrand F."/>
            <person name="Pallen M.J."/>
        </authorList>
    </citation>
    <scope>NUCLEOTIDE SEQUENCE</scope>
    <source>
        <strain evidence="1">CHK176-6737</strain>
    </source>
</reference>
<gene>
    <name evidence="1" type="ORF">IAD23_07125</name>
</gene>